<dbReference type="PANTHER" id="PTHR31030:SF1">
    <property type="entry name" value="PLASMA MEMBRANE FUSION PROTEIN PRM1"/>
    <property type="match status" value="1"/>
</dbReference>
<keyword evidence="10" id="KW-0325">Glycoprotein</keyword>
<keyword evidence="8 11" id="KW-1133">Transmembrane helix</keyword>
<evidence type="ECO:0000256" key="7">
    <source>
        <dbReference type="ARBA" id="ARBA00022971"/>
    </source>
</evidence>
<dbReference type="PANTHER" id="PTHR31030">
    <property type="entry name" value="PLASMA MEMBRANE FUSION PROTEIN PRM1"/>
    <property type="match status" value="1"/>
</dbReference>
<dbReference type="GO" id="GO:0032220">
    <property type="term" value="P:plasma membrane fusion involved in cytogamy"/>
    <property type="evidence" value="ECO:0007669"/>
    <property type="project" value="TreeGrafter"/>
</dbReference>
<evidence type="ECO:0000256" key="3">
    <source>
        <dbReference type="ARBA" id="ARBA00010780"/>
    </source>
</evidence>
<evidence type="ECO:0000256" key="5">
    <source>
        <dbReference type="ARBA" id="ARBA00022475"/>
    </source>
</evidence>
<comment type="caution">
    <text evidence="11">Lacks conserved residue(s) required for the propagation of feature annotation.</text>
</comment>
<feature type="region of interest" description="Disordered" evidence="12">
    <location>
        <begin position="771"/>
        <end position="826"/>
    </location>
</feature>
<evidence type="ECO:0000256" key="4">
    <source>
        <dbReference type="ARBA" id="ARBA00017621"/>
    </source>
</evidence>
<feature type="region of interest" description="Disordered" evidence="12">
    <location>
        <begin position="663"/>
        <end position="693"/>
    </location>
</feature>
<gene>
    <name evidence="13" type="ORF">BRETT_001347</name>
</gene>
<feature type="transmembrane region" description="Helical" evidence="11">
    <location>
        <begin position="305"/>
        <end position="324"/>
    </location>
</feature>
<evidence type="ECO:0000313" key="14">
    <source>
        <dbReference type="Proteomes" id="UP000663131"/>
    </source>
</evidence>
<name>A0A871RF46_DEKBR</name>
<dbReference type="KEGG" id="bbrx:BRETT_001347"/>
<dbReference type="GeneID" id="64573272"/>
<feature type="transmembrane region" description="Helical" evidence="11">
    <location>
        <begin position="610"/>
        <end position="633"/>
    </location>
</feature>
<feature type="transmembrane region" description="Helical" evidence="11">
    <location>
        <begin position="25"/>
        <end position="43"/>
    </location>
</feature>
<feature type="compositionally biased region" description="Polar residues" evidence="12">
    <location>
        <begin position="807"/>
        <end position="817"/>
    </location>
</feature>
<dbReference type="OrthoDB" id="5356111at2759"/>
<evidence type="ECO:0000256" key="11">
    <source>
        <dbReference type="RuleBase" id="RU366035"/>
    </source>
</evidence>
<keyword evidence="5 11" id="KW-1003">Cell membrane</keyword>
<protein>
    <recommendedName>
        <fullName evidence="4 11">Plasma membrane fusion protein PRM1</fullName>
    </recommendedName>
</protein>
<keyword evidence="9 11" id="KW-0472">Membrane</keyword>
<evidence type="ECO:0000256" key="6">
    <source>
        <dbReference type="ARBA" id="ARBA00022692"/>
    </source>
</evidence>
<dbReference type="GO" id="GO:0043332">
    <property type="term" value="C:mating projection tip"/>
    <property type="evidence" value="ECO:0007669"/>
    <property type="project" value="UniProtKB-UniRule"/>
</dbReference>
<comment type="subcellular location">
    <subcellularLocation>
        <location evidence="2 11">Cell membrane</location>
        <topology evidence="2 11">Multi-pass membrane protein</topology>
    </subcellularLocation>
</comment>
<comment type="similarity">
    <text evidence="3 11">Belongs to the PRM1 family.</text>
</comment>
<evidence type="ECO:0000313" key="13">
    <source>
        <dbReference type="EMBL" id="QOU21622.1"/>
    </source>
</evidence>
<keyword evidence="7 11" id="KW-0184">Conjugation</keyword>
<evidence type="ECO:0000256" key="1">
    <source>
        <dbReference type="ARBA" id="ARBA00002512"/>
    </source>
</evidence>
<feature type="transmembrane region" description="Helical" evidence="11">
    <location>
        <begin position="412"/>
        <end position="438"/>
    </location>
</feature>
<evidence type="ECO:0000256" key="10">
    <source>
        <dbReference type="ARBA" id="ARBA00023180"/>
    </source>
</evidence>
<feature type="compositionally biased region" description="Polar residues" evidence="12">
    <location>
        <begin position="663"/>
        <end position="681"/>
    </location>
</feature>
<comment type="function">
    <text evidence="1 11">Involved in cell fusion during mating by stabilizing the plasma membrane fusion event.</text>
</comment>
<proteinExistence type="inferred from homology"/>
<dbReference type="EMBL" id="CP063136">
    <property type="protein sequence ID" value="QOU21622.1"/>
    <property type="molecule type" value="Genomic_DNA"/>
</dbReference>
<accession>A0A871RF46</accession>
<evidence type="ECO:0000256" key="2">
    <source>
        <dbReference type="ARBA" id="ARBA00004651"/>
    </source>
</evidence>
<reference evidence="13" key="1">
    <citation type="submission" date="2020-10" db="EMBL/GenBank/DDBJ databases">
        <authorList>
            <person name="Palmer J.M."/>
        </authorList>
    </citation>
    <scope>NUCLEOTIDE SEQUENCE</scope>
    <source>
        <strain evidence="13">UCD 2041</strain>
    </source>
</reference>
<sequence>MFKTCKTLNRCGRPYLNLKERLSQIWFNYYTIFLLLLVLKLLIFKISLDHSLSESREQTYSACQAAEKYTSYIASVPHYISKYTNVLIANSMKEAHKQMISALNLALTASKNMILFTINLSIGTYLCLLTAAVDTTVDTALNATESIIDVANETVISFANDLDDGLGDISTIANKIISTIDDAVDAVKDLFGSDDSGDDLTDEIGQVNLTISSLRSWHISGSINTKLESLKNKTLDFDDVKNKTNSLISTPFEMIQKQVSQKANKTFSADELYIPPVKNLTFCNSSKEIDEFYDRAAKVVYKTSLILMIILIVAMLVFMIYQSWIEYRGWKHILEAAAELQYDNKDEIEKLNPFFEKRHNIAILDAFQNRNATIISNGLIWLFFRKKDLQSSKTATKIARLRWLINYCSSSYSLPILLLGILGLLSFGFQSIILDFLAHIKTNNVKSLVKKVSKSVSASINDSVSDWCNHTNSYILDYQDEINNSTLGWVHNVTSSVNNTVTTFISEMNTKLDDIFGGTIMYEPIQGVVGCILTRKLQQITKAMTWVNKNSQVSFETIDPDKYIEQVWNNDGNQTNQNGIKEELSSVENKVAKAIKTILQDYRKSLRIELYISLGLIGLWLVIIFFGVVILSVTKYRRSKSDEGNEMYENEYQMKENSTFGQVDSKSADMNSVSSSATLSPSKDKAEIDNSNSEGKLVRKKSFNYNENAYWENPFECDRSEQKKQYQSKPYIIKQKFGRRTNSSRRVFFQGGGVINKALANILYGNKEKKENQLRSVGKSERTEYEPEFQETLGRDNTDWTDIDPSSVYTDSFSDPGTPSAWRWDP</sequence>
<keyword evidence="6 11" id="KW-0812">Transmembrane</keyword>
<reference evidence="13" key="2">
    <citation type="journal article" name="BMC Genomics">
        <title>New genome assemblies reveal patterns of domestication and adaptation across Brettanomyces (Dekkera) species.</title>
        <authorList>
            <person name="Roach M.J."/>
            <person name="Borneman A.R."/>
        </authorList>
    </citation>
    <scope>NUCLEOTIDE SEQUENCE</scope>
    <source>
        <strain evidence="13">UCD 2041</strain>
    </source>
</reference>
<dbReference type="AlphaFoldDB" id="A0A871RF46"/>
<dbReference type="RefSeq" id="XP_041138115.1">
    <property type="nucleotide sequence ID" value="XM_041279901.1"/>
</dbReference>
<dbReference type="GO" id="GO:0005886">
    <property type="term" value="C:plasma membrane"/>
    <property type="evidence" value="ECO:0007669"/>
    <property type="project" value="UniProtKB-SubCell"/>
</dbReference>
<dbReference type="Proteomes" id="UP000663131">
    <property type="component" value="Chromosome 8"/>
</dbReference>
<dbReference type="InterPro" id="IPR026777">
    <property type="entry name" value="PRM1"/>
</dbReference>
<evidence type="ECO:0000256" key="8">
    <source>
        <dbReference type="ARBA" id="ARBA00022989"/>
    </source>
</evidence>
<organism evidence="13 14">
    <name type="scientific">Dekkera bruxellensis</name>
    <name type="common">Brettanomyces custersii</name>
    <dbReference type="NCBI Taxonomy" id="5007"/>
    <lineage>
        <taxon>Eukaryota</taxon>
        <taxon>Fungi</taxon>
        <taxon>Dikarya</taxon>
        <taxon>Ascomycota</taxon>
        <taxon>Saccharomycotina</taxon>
        <taxon>Pichiomycetes</taxon>
        <taxon>Pichiales</taxon>
        <taxon>Pichiaceae</taxon>
        <taxon>Brettanomyces</taxon>
    </lineage>
</organism>
<evidence type="ECO:0000256" key="12">
    <source>
        <dbReference type="SAM" id="MobiDB-lite"/>
    </source>
</evidence>
<feature type="compositionally biased region" description="Basic and acidic residues" evidence="12">
    <location>
        <begin position="771"/>
        <end position="785"/>
    </location>
</feature>
<evidence type="ECO:0000256" key="9">
    <source>
        <dbReference type="ARBA" id="ARBA00023136"/>
    </source>
</evidence>